<accession>A0A699ZTV9</accession>
<keyword evidence="3" id="KW-1185">Reference proteome</keyword>
<evidence type="ECO:0000256" key="1">
    <source>
        <dbReference type="SAM" id="Phobius"/>
    </source>
</evidence>
<keyword evidence="1" id="KW-1133">Transmembrane helix</keyword>
<dbReference type="AlphaFoldDB" id="A0A699ZTV9"/>
<feature type="non-terminal residue" evidence="2">
    <location>
        <position position="90"/>
    </location>
</feature>
<reference evidence="2 3" key="1">
    <citation type="submission" date="2020-02" db="EMBL/GenBank/DDBJ databases">
        <title>Draft genome sequence of Haematococcus lacustris strain NIES-144.</title>
        <authorList>
            <person name="Morimoto D."/>
            <person name="Nakagawa S."/>
            <person name="Yoshida T."/>
            <person name="Sawayama S."/>
        </authorList>
    </citation>
    <scope>NUCLEOTIDE SEQUENCE [LARGE SCALE GENOMIC DNA]</scope>
    <source>
        <strain evidence="2 3">NIES-144</strain>
    </source>
</reference>
<keyword evidence="1" id="KW-0472">Membrane</keyword>
<evidence type="ECO:0000313" key="2">
    <source>
        <dbReference type="EMBL" id="GFH25385.1"/>
    </source>
</evidence>
<protein>
    <submittedName>
        <fullName evidence="2">Uncharacterized protein</fullName>
    </submittedName>
</protein>
<sequence length="90" mass="8810">TSSVAGHQRQQTFQGWYHNAVACFAALVTSAALRNILSKSHGHPTPQPCPAAGHARPASCAGSGGGAGSPAACSVPGCPAATTNTLTNAA</sequence>
<dbReference type="EMBL" id="BLLF01002800">
    <property type="protein sequence ID" value="GFH25385.1"/>
    <property type="molecule type" value="Genomic_DNA"/>
</dbReference>
<feature type="transmembrane region" description="Helical" evidence="1">
    <location>
        <begin position="16"/>
        <end position="37"/>
    </location>
</feature>
<gene>
    <name evidence="2" type="ORF">HaLaN_23335</name>
</gene>
<dbReference type="Proteomes" id="UP000485058">
    <property type="component" value="Unassembled WGS sequence"/>
</dbReference>
<name>A0A699ZTV9_HAELA</name>
<proteinExistence type="predicted"/>
<organism evidence="2 3">
    <name type="scientific">Haematococcus lacustris</name>
    <name type="common">Green alga</name>
    <name type="synonym">Haematococcus pluvialis</name>
    <dbReference type="NCBI Taxonomy" id="44745"/>
    <lineage>
        <taxon>Eukaryota</taxon>
        <taxon>Viridiplantae</taxon>
        <taxon>Chlorophyta</taxon>
        <taxon>core chlorophytes</taxon>
        <taxon>Chlorophyceae</taxon>
        <taxon>CS clade</taxon>
        <taxon>Chlamydomonadales</taxon>
        <taxon>Haematococcaceae</taxon>
        <taxon>Haematococcus</taxon>
    </lineage>
</organism>
<feature type="non-terminal residue" evidence="2">
    <location>
        <position position="1"/>
    </location>
</feature>
<keyword evidence="1" id="KW-0812">Transmembrane</keyword>
<comment type="caution">
    <text evidence="2">The sequence shown here is derived from an EMBL/GenBank/DDBJ whole genome shotgun (WGS) entry which is preliminary data.</text>
</comment>
<evidence type="ECO:0000313" key="3">
    <source>
        <dbReference type="Proteomes" id="UP000485058"/>
    </source>
</evidence>